<organism evidence="1 2">
    <name type="scientific">Thermococcus barossii</name>
    <dbReference type="NCBI Taxonomy" id="54077"/>
    <lineage>
        <taxon>Archaea</taxon>
        <taxon>Methanobacteriati</taxon>
        <taxon>Methanobacteriota</taxon>
        <taxon>Thermococci</taxon>
        <taxon>Thermococcales</taxon>
        <taxon>Thermococcaceae</taxon>
        <taxon>Thermococcus</taxon>
    </lineage>
</organism>
<dbReference type="EMBL" id="CP015101">
    <property type="protein sequence ID" value="ASJ03882.1"/>
    <property type="molecule type" value="Genomic_DNA"/>
</dbReference>
<gene>
    <name evidence="1" type="ORF">A3L01_00280</name>
</gene>
<accession>A0A2Z2MGL4</accession>
<dbReference type="Pfam" id="PF06510">
    <property type="entry name" value="DUF1102"/>
    <property type="match status" value="2"/>
</dbReference>
<name>A0A2Z2MGL4_9EURY</name>
<dbReference type="KEGG" id="tbs:A3L01_00280"/>
<evidence type="ECO:0000313" key="2">
    <source>
        <dbReference type="Proteomes" id="UP000250272"/>
    </source>
</evidence>
<dbReference type="Proteomes" id="UP000250272">
    <property type="component" value="Chromosome"/>
</dbReference>
<reference evidence="1 2" key="1">
    <citation type="submission" date="2016-04" db="EMBL/GenBank/DDBJ databases">
        <title>Complete genome sequence of Thermococcus barossii type strain SHCK-94.</title>
        <authorList>
            <person name="Oger P.M."/>
        </authorList>
    </citation>
    <scope>NUCLEOTIDE SEQUENCE [LARGE SCALE GENOMIC DNA]</scope>
    <source>
        <strain evidence="1 2">SHCK-94</strain>
    </source>
</reference>
<protein>
    <recommendedName>
        <fullName evidence="3">DUF1102 domain-containing protein</fullName>
    </recommendedName>
</protein>
<dbReference type="AlphaFoldDB" id="A0A2Z2MGL4"/>
<evidence type="ECO:0008006" key="3">
    <source>
        <dbReference type="Google" id="ProtNLM"/>
    </source>
</evidence>
<sequence>MKKILALGMLGLMIAAAFALGTSATFRDYRVQRSSHIAVVPDDDELIDLTPVQPYAYINDGGQLVIDFSENNPNWPGHDDPDWAEYQGELEGYNGKGIGLSPQSRYNFDHVFNVSNHLWENKVIVVEVISSDSGKISFYDPGERMHSTTGNAVPYNSDSAVGDVCFYLAPGEALGVGMEIAAGNSLGDYDVTITVKAWPADNAPIDCNAPLPPEVG</sequence>
<dbReference type="InterPro" id="IPR009482">
    <property type="entry name" value="DUF1102"/>
</dbReference>
<dbReference type="OrthoDB" id="85476at2157"/>
<proteinExistence type="predicted"/>
<keyword evidence="2" id="KW-1185">Reference proteome</keyword>
<evidence type="ECO:0000313" key="1">
    <source>
        <dbReference type="EMBL" id="ASJ03882.1"/>
    </source>
</evidence>